<evidence type="ECO:0000313" key="3">
    <source>
        <dbReference type="Proteomes" id="UP000887568"/>
    </source>
</evidence>
<sequence>MAALRDILVAFLFALGGFSILSALCPLGWKNWHQSYYAMYLERMSWADASEFCETIQSNLVVPNSQAENDFFWRMVVERLETVTDKGGFWIGCNRESADSSFVCDGNTEGMSYTNWALGYPQQLGAPRCVLMSKEGNGTWKTNPCVPPKGKYVVCEKPNTARVHCLTADENGRFVNDLP</sequence>
<dbReference type="InterPro" id="IPR016187">
    <property type="entry name" value="CTDL_fold"/>
</dbReference>
<dbReference type="GeneID" id="119735078"/>
<evidence type="ECO:0000313" key="2">
    <source>
        <dbReference type="EnsemblMetazoa" id="XP_038064699.1"/>
    </source>
</evidence>
<reference evidence="2" key="1">
    <citation type="submission" date="2022-11" db="UniProtKB">
        <authorList>
            <consortium name="EnsemblMetazoa"/>
        </authorList>
    </citation>
    <scope>IDENTIFICATION</scope>
</reference>
<dbReference type="Pfam" id="PF00059">
    <property type="entry name" value="Lectin_C"/>
    <property type="match status" value="1"/>
</dbReference>
<proteinExistence type="predicted"/>
<dbReference type="OrthoDB" id="6337382at2759"/>
<dbReference type="SUPFAM" id="SSF56436">
    <property type="entry name" value="C-type lectin-like"/>
    <property type="match status" value="1"/>
</dbReference>
<evidence type="ECO:0000259" key="1">
    <source>
        <dbReference type="PROSITE" id="PS50041"/>
    </source>
</evidence>
<dbReference type="PROSITE" id="PS50041">
    <property type="entry name" value="C_TYPE_LECTIN_2"/>
    <property type="match status" value="1"/>
</dbReference>
<organism evidence="2 3">
    <name type="scientific">Patiria miniata</name>
    <name type="common">Bat star</name>
    <name type="synonym">Asterina miniata</name>
    <dbReference type="NCBI Taxonomy" id="46514"/>
    <lineage>
        <taxon>Eukaryota</taxon>
        <taxon>Metazoa</taxon>
        <taxon>Echinodermata</taxon>
        <taxon>Eleutherozoa</taxon>
        <taxon>Asterozoa</taxon>
        <taxon>Asteroidea</taxon>
        <taxon>Valvatacea</taxon>
        <taxon>Valvatida</taxon>
        <taxon>Asterinidae</taxon>
        <taxon>Patiria</taxon>
    </lineage>
</organism>
<name>A0A914AMP0_PATMI</name>
<dbReference type="SMART" id="SM00034">
    <property type="entry name" value="CLECT"/>
    <property type="match status" value="1"/>
</dbReference>
<protein>
    <recommendedName>
        <fullName evidence="1">C-type lectin domain-containing protein</fullName>
    </recommendedName>
</protein>
<accession>A0A914AMP0</accession>
<dbReference type="InterPro" id="IPR016186">
    <property type="entry name" value="C-type_lectin-like/link_sf"/>
</dbReference>
<dbReference type="PANTHER" id="PTHR22803">
    <property type="entry name" value="MANNOSE, PHOSPHOLIPASE, LECTIN RECEPTOR RELATED"/>
    <property type="match status" value="1"/>
</dbReference>
<dbReference type="AlphaFoldDB" id="A0A914AMP0"/>
<dbReference type="InterPro" id="IPR050111">
    <property type="entry name" value="C-type_lectin/snaclec_domain"/>
</dbReference>
<dbReference type="CDD" id="cd00037">
    <property type="entry name" value="CLECT"/>
    <property type="match status" value="1"/>
</dbReference>
<dbReference type="EnsemblMetazoa" id="XM_038208771.1">
    <property type="protein sequence ID" value="XP_038064699.1"/>
    <property type="gene ID" value="LOC119735078"/>
</dbReference>
<dbReference type="OMA" id="DIEGWEM"/>
<dbReference type="Proteomes" id="UP000887568">
    <property type="component" value="Unplaced"/>
</dbReference>
<dbReference type="InterPro" id="IPR001304">
    <property type="entry name" value="C-type_lectin-like"/>
</dbReference>
<feature type="domain" description="C-type lectin" evidence="1">
    <location>
        <begin position="32"/>
        <end position="145"/>
    </location>
</feature>
<keyword evidence="3" id="KW-1185">Reference proteome</keyword>
<dbReference type="Gene3D" id="3.10.100.10">
    <property type="entry name" value="Mannose-Binding Protein A, subunit A"/>
    <property type="match status" value="1"/>
</dbReference>
<dbReference type="RefSeq" id="XP_038064699.1">
    <property type="nucleotide sequence ID" value="XM_038208771.1"/>
</dbReference>